<feature type="transmembrane region" description="Helical" evidence="5">
    <location>
        <begin position="126"/>
        <end position="144"/>
    </location>
</feature>
<feature type="transmembrane region" description="Helical" evidence="5">
    <location>
        <begin position="28"/>
        <end position="46"/>
    </location>
</feature>
<evidence type="ECO:0000256" key="5">
    <source>
        <dbReference type="SAM" id="Phobius"/>
    </source>
</evidence>
<dbReference type="EMBL" id="JAGPXC010000002">
    <property type="protein sequence ID" value="KAH6656900.1"/>
    <property type="molecule type" value="Genomic_DNA"/>
</dbReference>
<evidence type="ECO:0000256" key="4">
    <source>
        <dbReference type="ARBA" id="ARBA00023136"/>
    </source>
</evidence>
<dbReference type="OrthoDB" id="3358017at2759"/>
<name>A0A9P9A1D6_9PEZI</name>
<evidence type="ECO:0000313" key="7">
    <source>
        <dbReference type="Proteomes" id="UP000758603"/>
    </source>
</evidence>
<feature type="transmembrane region" description="Helical" evidence="5">
    <location>
        <begin position="90"/>
        <end position="114"/>
    </location>
</feature>
<dbReference type="PANTHER" id="PTHR31465:SF17">
    <property type="entry name" value="DOMAIN PROTEIN, PUTATIVE (AFU_ORTHOLOGUE AFUA_5G09900)-RELATED"/>
    <property type="match status" value="1"/>
</dbReference>
<proteinExistence type="predicted"/>
<protein>
    <submittedName>
        <fullName evidence="6">RTA1 domain protein</fullName>
    </submittedName>
</protein>
<evidence type="ECO:0000256" key="2">
    <source>
        <dbReference type="ARBA" id="ARBA00022692"/>
    </source>
</evidence>
<dbReference type="PANTHER" id="PTHR31465">
    <property type="entry name" value="PROTEIN RTA1-RELATED"/>
    <property type="match status" value="1"/>
</dbReference>
<feature type="transmembrane region" description="Helical" evidence="5">
    <location>
        <begin position="164"/>
        <end position="185"/>
    </location>
</feature>
<dbReference type="GO" id="GO:0016020">
    <property type="term" value="C:membrane"/>
    <property type="evidence" value="ECO:0007669"/>
    <property type="project" value="UniProtKB-SubCell"/>
</dbReference>
<gene>
    <name evidence="6" type="ORF">BKA67DRAFT_672680</name>
</gene>
<feature type="transmembrane region" description="Helical" evidence="5">
    <location>
        <begin position="53"/>
        <end position="70"/>
    </location>
</feature>
<dbReference type="Pfam" id="PF04479">
    <property type="entry name" value="RTA1"/>
    <property type="match status" value="1"/>
</dbReference>
<accession>A0A9P9A1D6</accession>
<keyword evidence="7" id="KW-1185">Reference proteome</keyword>
<keyword evidence="2 5" id="KW-0812">Transmembrane</keyword>
<dbReference type="RefSeq" id="XP_045961134.1">
    <property type="nucleotide sequence ID" value="XM_046108718.1"/>
</dbReference>
<evidence type="ECO:0000313" key="6">
    <source>
        <dbReference type="EMBL" id="KAH6656900.1"/>
    </source>
</evidence>
<organism evidence="6 7">
    <name type="scientific">Truncatella angustata</name>
    <dbReference type="NCBI Taxonomy" id="152316"/>
    <lineage>
        <taxon>Eukaryota</taxon>
        <taxon>Fungi</taxon>
        <taxon>Dikarya</taxon>
        <taxon>Ascomycota</taxon>
        <taxon>Pezizomycotina</taxon>
        <taxon>Sordariomycetes</taxon>
        <taxon>Xylariomycetidae</taxon>
        <taxon>Amphisphaeriales</taxon>
        <taxon>Sporocadaceae</taxon>
        <taxon>Truncatella</taxon>
    </lineage>
</organism>
<feature type="transmembrane region" description="Helical" evidence="5">
    <location>
        <begin position="205"/>
        <end position="224"/>
    </location>
</feature>
<dbReference type="Proteomes" id="UP000758603">
    <property type="component" value="Unassembled WGS sequence"/>
</dbReference>
<keyword evidence="4 5" id="KW-0472">Membrane</keyword>
<evidence type="ECO:0000256" key="1">
    <source>
        <dbReference type="ARBA" id="ARBA00004141"/>
    </source>
</evidence>
<comment type="caution">
    <text evidence="6">The sequence shown here is derived from an EMBL/GenBank/DDBJ whole genome shotgun (WGS) entry which is preliminary data.</text>
</comment>
<dbReference type="InterPro" id="IPR007568">
    <property type="entry name" value="RTA1"/>
</dbReference>
<reference evidence="6" key="1">
    <citation type="journal article" date="2021" name="Nat. Commun.">
        <title>Genetic determinants of endophytism in the Arabidopsis root mycobiome.</title>
        <authorList>
            <person name="Mesny F."/>
            <person name="Miyauchi S."/>
            <person name="Thiergart T."/>
            <person name="Pickel B."/>
            <person name="Atanasova L."/>
            <person name="Karlsson M."/>
            <person name="Huettel B."/>
            <person name="Barry K.W."/>
            <person name="Haridas S."/>
            <person name="Chen C."/>
            <person name="Bauer D."/>
            <person name="Andreopoulos W."/>
            <person name="Pangilinan J."/>
            <person name="LaButti K."/>
            <person name="Riley R."/>
            <person name="Lipzen A."/>
            <person name="Clum A."/>
            <person name="Drula E."/>
            <person name="Henrissat B."/>
            <person name="Kohler A."/>
            <person name="Grigoriev I.V."/>
            <person name="Martin F.M."/>
            <person name="Hacquard S."/>
        </authorList>
    </citation>
    <scope>NUCLEOTIDE SEQUENCE</scope>
    <source>
        <strain evidence="6">MPI-SDFR-AT-0073</strain>
    </source>
</reference>
<dbReference type="AlphaFoldDB" id="A0A9P9A1D6"/>
<dbReference type="GeneID" id="70137609"/>
<evidence type="ECO:0000256" key="3">
    <source>
        <dbReference type="ARBA" id="ARBA00022989"/>
    </source>
</evidence>
<keyword evidence="3 5" id="KW-1133">Transmembrane helix</keyword>
<sequence length="292" mass="32281">MSDEGPFGPVINGTMVVVFYEYRPSKPAGFAFMALFALATLGHLIYLFRLRAWYFIPFLMGGIAEMFGYYGRALGSDTPDIVGPWIMQNLLILAGAPMLAATIYMSVGRVIMALDARRFTLISPRWLTKLYVLIDIGAVATQLIGSTIPASGDPSAIELSKKVILGGLIAQLVALSFFIMQCVIVHRGIRQHPPNVVLSLPSVNWAVHFWAAEVVIVLTIVRSVVRAVEYLQGEDGFVISHEVFIYVFDAFLMWSVMLLFLIIHPGRLIRDARRSGKEPGGRDEHIPLGSRG</sequence>
<comment type="subcellular location">
    <subcellularLocation>
        <location evidence="1">Membrane</location>
        <topology evidence="1">Multi-pass membrane protein</topology>
    </subcellularLocation>
</comment>
<feature type="transmembrane region" description="Helical" evidence="5">
    <location>
        <begin position="244"/>
        <end position="263"/>
    </location>
</feature>